<feature type="region of interest" description="Disordered" evidence="1">
    <location>
        <begin position="1"/>
        <end position="70"/>
    </location>
</feature>
<dbReference type="Proteomes" id="UP000290289">
    <property type="component" value="Chromosome 17"/>
</dbReference>
<reference evidence="2 3" key="1">
    <citation type="submission" date="2018-10" db="EMBL/GenBank/DDBJ databases">
        <title>A high-quality apple genome assembly.</title>
        <authorList>
            <person name="Hu J."/>
        </authorList>
    </citation>
    <scope>NUCLEOTIDE SEQUENCE [LARGE SCALE GENOMIC DNA]</scope>
    <source>
        <strain evidence="3">cv. HFTH1</strain>
        <tissue evidence="2">Young leaf</tissue>
    </source>
</reference>
<feature type="compositionally biased region" description="Basic and acidic residues" evidence="1">
    <location>
        <begin position="51"/>
        <end position="60"/>
    </location>
</feature>
<gene>
    <name evidence="2" type="ORF">DVH24_027575</name>
</gene>
<proteinExistence type="predicted"/>
<sequence>MAKRSNDPNSVTLAHHYGVDAAQGSSNMAGEGKEYRSQRKKITAQGGTPETQDHHKREITTDGTSYAPNEVEEYRLRRGIRVAG</sequence>
<accession>A0A498H7Q4</accession>
<dbReference type="AlphaFoldDB" id="A0A498H7Q4"/>
<dbReference type="EMBL" id="RDQH01000343">
    <property type="protein sequence ID" value="RXH67428.1"/>
    <property type="molecule type" value="Genomic_DNA"/>
</dbReference>
<evidence type="ECO:0000313" key="3">
    <source>
        <dbReference type="Proteomes" id="UP000290289"/>
    </source>
</evidence>
<organism evidence="2 3">
    <name type="scientific">Malus domestica</name>
    <name type="common">Apple</name>
    <name type="synonym">Pyrus malus</name>
    <dbReference type="NCBI Taxonomy" id="3750"/>
    <lineage>
        <taxon>Eukaryota</taxon>
        <taxon>Viridiplantae</taxon>
        <taxon>Streptophyta</taxon>
        <taxon>Embryophyta</taxon>
        <taxon>Tracheophyta</taxon>
        <taxon>Spermatophyta</taxon>
        <taxon>Magnoliopsida</taxon>
        <taxon>eudicotyledons</taxon>
        <taxon>Gunneridae</taxon>
        <taxon>Pentapetalae</taxon>
        <taxon>rosids</taxon>
        <taxon>fabids</taxon>
        <taxon>Rosales</taxon>
        <taxon>Rosaceae</taxon>
        <taxon>Amygdaloideae</taxon>
        <taxon>Maleae</taxon>
        <taxon>Malus</taxon>
    </lineage>
</organism>
<evidence type="ECO:0000256" key="1">
    <source>
        <dbReference type="SAM" id="MobiDB-lite"/>
    </source>
</evidence>
<protein>
    <submittedName>
        <fullName evidence="2">Uncharacterized protein</fullName>
    </submittedName>
</protein>
<keyword evidence="3" id="KW-1185">Reference proteome</keyword>
<comment type="caution">
    <text evidence="2">The sequence shown here is derived from an EMBL/GenBank/DDBJ whole genome shotgun (WGS) entry which is preliminary data.</text>
</comment>
<evidence type="ECO:0000313" key="2">
    <source>
        <dbReference type="EMBL" id="RXH67428.1"/>
    </source>
</evidence>
<name>A0A498H7Q4_MALDO</name>